<organism evidence="2">
    <name type="scientific">marine sediment metagenome</name>
    <dbReference type="NCBI Taxonomy" id="412755"/>
    <lineage>
        <taxon>unclassified sequences</taxon>
        <taxon>metagenomes</taxon>
        <taxon>ecological metagenomes</taxon>
    </lineage>
</organism>
<keyword evidence="1" id="KW-1133">Transmembrane helix</keyword>
<reference evidence="2" key="1">
    <citation type="journal article" date="2015" name="Nature">
        <title>Complex archaea that bridge the gap between prokaryotes and eukaryotes.</title>
        <authorList>
            <person name="Spang A."/>
            <person name="Saw J.H."/>
            <person name="Jorgensen S.L."/>
            <person name="Zaremba-Niedzwiedzka K."/>
            <person name="Martijn J."/>
            <person name="Lind A.E."/>
            <person name="van Eijk R."/>
            <person name="Schleper C."/>
            <person name="Guy L."/>
            <person name="Ettema T.J."/>
        </authorList>
    </citation>
    <scope>NUCLEOTIDE SEQUENCE</scope>
</reference>
<dbReference type="EMBL" id="LAZR01066766">
    <property type="protein sequence ID" value="KKK52932.1"/>
    <property type="molecule type" value="Genomic_DNA"/>
</dbReference>
<keyword evidence="1" id="KW-0472">Membrane</keyword>
<proteinExistence type="predicted"/>
<protein>
    <submittedName>
        <fullName evidence="2">Uncharacterized protein</fullName>
    </submittedName>
</protein>
<feature type="transmembrane region" description="Helical" evidence="1">
    <location>
        <begin position="12"/>
        <end position="31"/>
    </location>
</feature>
<comment type="caution">
    <text evidence="2">The sequence shown here is derived from an EMBL/GenBank/DDBJ whole genome shotgun (WGS) entry which is preliminary data.</text>
</comment>
<keyword evidence="1" id="KW-0812">Transmembrane</keyword>
<evidence type="ECO:0000313" key="2">
    <source>
        <dbReference type="EMBL" id="KKK52932.1"/>
    </source>
</evidence>
<name>A0A0F8W824_9ZZZZ</name>
<dbReference type="AlphaFoldDB" id="A0A0F8W824"/>
<sequence length="66" mass="7810">SLLSKTRNRRLKYVFIGLFIWEYFLYTGILIRDIALSFLFTYCILLSDVEFGKLSTKNRTPGQKKI</sequence>
<gene>
    <name evidence="2" type="ORF">LCGC14_3099890</name>
</gene>
<accession>A0A0F8W824</accession>
<evidence type="ECO:0000256" key="1">
    <source>
        <dbReference type="SAM" id="Phobius"/>
    </source>
</evidence>
<feature type="non-terminal residue" evidence="2">
    <location>
        <position position="1"/>
    </location>
</feature>